<keyword evidence="2" id="KW-1185">Reference proteome</keyword>
<evidence type="ECO:0000256" key="1">
    <source>
        <dbReference type="SAM" id="MobiDB-lite"/>
    </source>
</evidence>
<dbReference type="AlphaFoldDB" id="A0A914PKF6"/>
<dbReference type="WBParaSite" id="PDA_v2.g18886.t1">
    <property type="protein sequence ID" value="PDA_v2.g18886.t1"/>
    <property type="gene ID" value="PDA_v2.g18886"/>
</dbReference>
<feature type="region of interest" description="Disordered" evidence="1">
    <location>
        <begin position="1"/>
        <end position="32"/>
    </location>
</feature>
<protein>
    <submittedName>
        <fullName evidence="3">Uncharacterized protein</fullName>
    </submittedName>
</protein>
<name>A0A914PKF6_9BILA</name>
<proteinExistence type="predicted"/>
<evidence type="ECO:0000313" key="2">
    <source>
        <dbReference type="Proteomes" id="UP000887578"/>
    </source>
</evidence>
<organism evidence="2 3">
    <name type="scientific">Panagrolaimus davidi</name>
    <dbReference type="NCBI Taxonomy" id="227884"/>
    <lineage>
        <taxon>Eukaryota</taxon>
        <taxon>Metazoa</taxon>
        <taxon>Ecdysozoa</taxon>
        <taxon>Nematoda</taxon>
        <taxon>Chromadorea</taxon>
        <taxon>Rhabditida</taxon>
        <taxon>Tylenchina</taxon>
        <taxon>Panagrolaimomorpha</taxon>
        <taxon>Panagrolaimoidea</taxon>
        <taxon>Panagrolaimidae</taxon>
        <taxon>Panagrolaimus</taxon>
    </lineage>
</organism>
<dbReference type="Proteomes" id="UP000887578">
    <property type="component" value="Unplaced"/>
</dbReference>
<feature type="compositionally biased region" description="Polar residues" evidence="1">
    <location>
        <begin position="15"/>
        <end position="32"/>
    </location>
</feature>
<sequence>MSERAEMMRYDATNIPLQQQRPSKLFSQQSRGPSFTALTLADELENEKRGIPPERIDPALEKRITEGQQQQIQMPLHPSRQQQRLEDPSPISPGNCKFNFRV</sequence>
<evidence type="ECO:0000313" key="3">
    <source>
        <dbReference type="WBParaSite" id="PDA_v2.g18886.t1"/>
    </source>
</evidence>
<reference evidence="3" key="1">
    <citation type="submission" date="2022-11" db="UniProtKB">
        <authorList>
            <consortium name="WormBaseParasite"/>
        </authorList>
    </citation>
    <scope>IDENTIFICATION</scope>
</reference>
<accession>A0A914PKF6</accession>
<feature type="region of interest" description="Disordered" evidence="1">
    <location>
        <begin position="65"/>
        <end position="102"/>
    </location>
</feature>